<dbReference type="AlphaFoldDB" id="A0ABD0Q8R9"/>
<sequence length="49" mass="5595">PVFYFGNQEYHVDESDGHVEVRVWRTGTDLSKKATVTVRSRKTDPVSAE</sequence>
<gene>
    <name evidence="5" type="ORF">M9458_021977</name>
</gene>
<keyword evidence="3" id="KW-0106">Calcium</keyword>
<evidence type="ECO:0000313" key="6">
    <source>
        <dbReference type="Proteomes" id="UP001529510"/>
    </source>
</evidence>
<feature type="domain" description="Calx-beta" evidence="4">
    <location>
        <begin position="2"/>
        <end position="40"/>
    </location>
</feature>
<accession>A0ABD0Q8R9</accession>
<protein>
    <recommendedName>
        <fullName evidence="4">Calx-beta domain-containing protein</fullName>
    </recommendedName>
</protein>
<name>A0ABD0Q8R9_CIRMR</name>
<evidence type="ECO:0000313" key="5">
    <source>
        <dbReference type="EMBL" id="KAL0182602.1"/>
    </source>
</evidence>
<keyword evidence="1" id="KW-0732">Signal</keyword>
<dbReference type="InterPro" id="IPR003644">
    <property type="entry name" value="Calx_beta"/>
</dbReference>
<dbReference type="Pfam" id="PF03160">
    <property type="entry name" value="Calx-beta"/>
    <property type="match status" value="1"/>
</dbReference>
<dbReference type="Proteomes" id="UP001529510">
    <property type="component" value="Unassembled WGS sequence"/>
</dbReference>
<feature type="non-terminal residue" evidence="5">
    <location>
        <position position="49"/>
    </location>
</feature>
<evidence type="ECO:0000256" key="3">
    <source>
        <dbReference type="ARBA" id="ARBA00022837"/>
    </source>
</evidence>
<proteinExistence type="predicted"/>
<feature type="non-terminal residue" evidence="5">
    <location>
        <position position="1"/>
    </location>
</feature>
<keyword evidence="6" id="KW-1185">Reference proteome</keyword>
<dbReference type="Gene3D" id="2.60.40.2030">
    <property type="match status" value="1"/>
</dbReference>
<dbReference type="InterPro" id="IPR038081">
    <property type="entry name" value="CalX-like_sf"/>
</dbReference>
<dbReference type="EMBL" id="JAMKFB020000010">
    <property type="protein sequence ID" value="KAL0182602.1"/>
    <property type="molecule type" value="Genomic_DNA"/>
</dbReference>
<evidence type="ECO:0000256" key="1">
    <source>
        <dbReference type="ARBA" id="ARBA00022729"/>
    </source>
</evidence>
<organism evidence="5 6">
    <name type="scientific">Cirrhinus mrigala</name>
    <name type="common">Mrigala</name>
    <dbReference type="NCBI Taxonomy" id="683832"/>
    <lineage>
        <taxon>Eukaryota</taxon>
        <taxon>Metazoa</taxon>
        <taxon>Chordata</taxon>
        <taxon>Craniata</taxon>
        <taxon>Vertebrata</taxon>
        <taxon>Euteleostomi</taxon>
        <taxon>Actinopterygii</taxon>
        <taxon>Neopterygii</taxon>
        <taxon>Teleostei</taxon>
        <taxon>Ostariophysi</taxon>
        <taxon>Cypriniformes</taxon>
        <taxon>Cyprinidae</taxon>
        <taxon>Labeoninae</taxon>
        <taxon>Labeonini</taxon>
        <taxon>Cirrhinus</taxon>
    </lineage>
</organism>
<reference evidence="5 6" key="1">
    <citation type="submission" date="2024-05" db="EMBL/GenBank/DDBJ databases">
        <title>Genome sequencing and assembly of Indian major carp, Cirrhinus mrigala (Hamilton, 1822).</title>
        <authorList>
            <person name="Mohindra V."/>
            <person name="Chowdhury L.M."/>
            <person name="Lal K."/>
            <person name="Jena J.K."/>
        </authorList>
    </citation>
    <scope>NUCLEOTIDE SEQUENCE [LARGE SCALE GENOMIC DNA]</scope>
    <source>
        <strain evidence="5">CM1030</strain>
        <tissue evidence="5">Blood</tissue>
    </source>
</reference>
<evidence type="ECO:0000256" key="2">
    <source>
        <dbReference type="ARBA" id="ARBA00022737"/>
    </source>
</evidence>
<comment type="caution">
    <text evidence="5">The sequence shown here is derived from an EMBL/GenBank/DDBJ whole genome shotgun (WGS) entry which is preliminary data.</text>
</comment>
<evidence type="ECO:0000259" key="4">
    <source>
        <dbReference type="Pfam" id="PF03160"/>
    </source>
</evidence>
<keyword evidence="2" id="KW-0677">Repeat</keyword>
<dbReference type="SUPFAM" id="SSF141072">
    <property type="entry name" value="CalX-like"/>
    <property type="match status" value="1"/>
</dbReference>